<keyword evidence="1" id="KW-0812">Transmembrane</keyword>
<feature type="transmembrane region" description="Helical" evidence="1">
    <location>
        <begin position="56"/>
        <end position="74"/>
    </location>
</feature>
<evidence type="ECO:0000313" key="2">
    <source>
        <dbReference type="EMBL" id="KIK51313.1"/>
    </source>
</evidence>
<protein>
    <submittedName>
        <fullName evidence="2">Uncharacterized protein</fullName>
    </submittedName>
</protein>
<proteinExistence type="predicted"/>
<keyword evidence="1" id="KW-1133">Transmembrane helix</keyword>
<reference evidence="2 3" key="1">
    <citation type="submission" date="2014-04" db="EMBL/GenBank/DDBJ databases">
        <title>Evolutionary Origins and Diversification of the Mycorrhizal Mutualists.</title>
        <authorList>
            <consortium name="DOE Joint Genome Institute"/>
            <consortium name="Mycorrhizal Genomics Consortium"/>
            <person name="Kohler A."/>
            <person name="Kuo A."/>
            <person name="Nagy L.G."/>
            <person name="Floudas D."/>
            <person name="Copeland A."/>
            <person name="Barry K.W."/>
            <person name="Cichocki N."/>
            <person name="Veneault-Fourrey C."/>
            <person name="LaButti K."/>
            <person name="Lindquist E.A."/>
            <person name="Lipzen A."/>
            <person name="Lundell T."/>
            <person name="Morin E."/>
            <person name="Murat C."/>
            <person name="Riley R."/>
            <person name="Ohm R."/>
            <person name="Sun H."/>
            <person name="Tunlid A."/>
            <person name="Henrissat B."/>
            <person name="Grigoriev I.V."/>
            <person name="Hibbett D.S."/>
            <person name="Martin F."/>
        </authorList>
    </citation>
    <scope>NUCLEOTIDE SEQUENCE [LARGE SCALE GENOMIC DNA]</scope>
    <source>
        <strain evidence="2 3">FD-317 M1</strain>
    </source>
</reference>
<feature type="transmembrane region" description="Helical" evidence="1">
    <location>
        <begin position="80"/>
        <end position="102"/>
    </location>
</feature>
<dbReference type="HOGENOM" id="CLU_1917280_0_0_1"/>
<accession>A0A0D0C930</accession>
<evidence type="ECO:0000313" key="3">
    <source>
        <dbReference type="Proteomes" id="UP000053593"/>
    </source>
</evidence>
<dbReference type="EMBL" id="KN834866">
    <property type="protein sequence ID" value="KIK51313.1"/>
    <property type="molecule type" value="Genomic_DNA"/>
</dbReference>
<dbReference type="Proteomes" id="UP000053593">
    <property type="component" value="Unassembled WGS sequence"/>
</dbReference>
<sequence>MTAQRNVRNLFVPAYHCVYTCNQTKAYSRFKGRRMLRNQRRVQYARKFGSRNRYKFFLHFFYVQMCRYSIGLIYNNISPTVIPLAGSLSISAVTSLSSPYLFHILSSLRRCNAFIDQPFAFTGPTQLTNTSQ</sequence>
<name>A0A0D0C930_9AGAR</name>
<gene>
    <name evidence="2" type="ORF">GYMLUDRAFT_50619</name>
</gene>
<evidence type="ECO:0000256" key="1">
    <source>
        <dbReference type="SAM" id="Phobius"/>
    </source>
</evidence>
<dbReference type="AlphaFoldDB" id="A0A0D0C930"/>
<keyword evidence="3" id="KW-1185">Reference proteome</keyword>
<organism evidence="2 3">
    <name type="scientific">Collybiopsis luxurians FD-317 M1</name>
    <dbReference type="NCBI Taxonomy" id="944289"/>
    <lineage>
        <taxon>Eukaryota</taxon>
        <taxon>Fungi</taxon>
        <taxon>Dikarya</taxon>
        <taxon>Basidiomycota</taxon>
        <taxon>Agaricomycotina</taxon>
        <taxon>Agaricomycetes</taxon>
        <taxon>Agaricomycetidae</taxon>
        <taxon>Agaricales</taxon>
        <taxon>Marasmiineae</taxon>
        <taxon>Omphalotaceae</taxon>
        <taxon>Collybiopsis</taxon>
        <taxon>Collybiopsis luxurians</taxon>
    </lineage>
</organism>
<keyword evidence="1" id="KW-0472">Membrane</keyword>